<evidence type="ECO:0000256" key="2">
    <source>
        <dbReference type="ARBA" id="ARBA00023125"/>
    </source>
</evidence>
<comment type="caution">
    <text evidence="6">The sequence shown here is derived from an EMBL/GenBank/DDBJ whole genome shotgun (WGS) entry which is preliminary data.</text>
</comment>
<dbReference type="RefSeq" id="WP_153546217.1">
    <property type="nucleotide sequence ID" value="NZ_WIXK01000003.1"/>
</dbReference>
<dbReference type="PANTHER" id="PTHR30136">
    <property type="entry name" value="HELIX-TURN-HELIX TRANSCRIPTIONAL REGULATOR, ICLR FAMILY"/>
    <property type="match status" value="1"/>
</dbReference>
<dbReference type="InterPro" id="IPR014757">
    <property type="entry name" value="Tscrpt_reg_IclR_C"/>
</dbReference>
<dbReference type="InterPro" id="IPR005471">
    <property type="entry name" value="Tscrpt_reg_IclR_N"/>
</dbReference>
<dbReference type="Gene3D" id="3.30.450.40">
    <property type="match status" value="1"/>
</dbReference>
<evidence type="ECO:0000313" key="7">
    <source>
        <dbReference type="Proteomes" id="UP000436694"/>
    </source>
</evidence>
<evidence type="ECO:0000256" key="1">
    <source>
        <dbReference type="ARBA" id="ARBA00023015"/>
    </source>
</evidence>
<dbReference type="PANTHER" id="PTHR30136:SF34">
    <property type="entry name" value="TRANSCRIPTIONAL REGULATOR"/>
    <property type="match status" value="1"/>
</dbReference>
<dbReference type="GO" id="GO:0003700">
    <property type="term" value="F:DNA-binding transcription factor activity"/>
    <property type="evidence" value="ECO:0007669"/>
    <property type="project" value="TreeGrafter"/>
</dbReference>
<gene>
    <name evidence="6" type="ORF">GG681_06175</name>
</gene>
<evidence type="ECO:0000259" key="4">
    <source>
        <dbReference type="PROSITE" id="PS51077"/>
    </source>
</evidence>
<dbReference type="InterPro" id="IPR036390">
    <property type="entry name" value="WH_DNA-bd_sf"/>
</dbReference>
<dbReference type="SUPFAM" id="SSF55781">
    <property type="entry name" value="GAF domain-like"/>
    <property type="match status" value="1"/>
</dbReference>
<dbReference type="EMBL" id="WIXK01000003">
    <property type="protein sequence ID" value="MQY42221.1"/>
    <property type="molecule type" value="Genomic_DNA"/>
</dbReference>
<proteinExistence type="predicted"/>
<dbReference type="GO" id="GO:0003677">
    <property type="term" value="F:DNA binding"/>
    <property type="evidence" value="ECO:0007669"/>
    <property type="project" value="UniProtKB-KW"/>
</dbReference>
<feature type="domain" description="IclR-ED" evidence="5">
    <location>
        <begin position="72"/>
        <end position="244"/>
    </location>
</feature>
<protein>
    <submittedName>
        <fullName evidence="6">Helix-turn-helix domain-containing protein</fullName>
    </submittedName>
</protein>
<keyword evidence="1" id="KW-0805">Transcription regulation</keyword>
<dbReference type="SUPFAM" id="SSF46785">
    <property type="entry name" value="Winged helix' DNA-binding domain"/>
    <property type="match status" value="1"/>
</dbReference>
<dbReference type="PROSITE" id="PS51077">
    <property type="entry name" value="HTH_ICLR"/>
    <property type="match status" value="1"/>
</dbReference>
<dbReference type="Proteomes" id="UP000436694">
    <property type="component" value="Unassembled WGS sequence"/>
</dbReference>
<reference evidence="6 7" key="1">
    <citation type="submission" date="2019-10" db="EMBL/GenBank/DDBJ databases">
        <title>Epibacterium sp. nov., isolated from seawater.</title>
        <authorList>
            <person name="Zhang X."/>
            <person name="Li N."/>
        </authorList>
    </citation>
    <scope>NUCLEOTIDE SEQUENCE [LARGE SCALE GENOMIC DNA]</scope>
    <source>
        <strain evidence="6 7">SM1969</strain>
    </source>
</reference>
<keyword evidence="2" id="KW-0238">DNA-binding</keyword>
<organism evidence="6 7">
    <name type="scientific">Tritonibacter aquimaris</name>
    <dbReference type="NCBI Taxonomy" id="2663379"/>
    <lineage>
        <taxon>Bacteria</taxon>
        <taxon>Pseudomonadati</taxon>
        <taxon>Pseudomonadota</taxon>
        <taxon>Alphaproteobacteria</taxon>
        <taxon>Rhodobacterales</taxon>
        <taxon>Paracoccaceae</taxon>
        <taxon>Tritonibacter</taxon>
    </lineage>
</organism>
<sequence>MKYVDKDRAISTSFAKGLAVLEAFDARAPHLSMAEIARRTGQDRATARRGTLTLEALGYLERKGRLFALSPKLLAMSGRFLQAKQILPHSQPILERCANELKCPVYLATYWDARVLILAKSASAHSRYEVGTIVDPLHSALGHILLASHDQESLDDGLSKCLEDTSITIDKDAVIHQLDPVSDQGFASVQASDQPTSCAVPVSGEAMLALSADLTKATPTSAEVELTVQVLQNCASALARLPSIRDF</sequence>
<evidence type="ECO:0000259" key="5">
    <source>
        <dbReference type="PROSITE" id="PS51078"/>
    </source>
</evidence>
<dbReference type="SMART" id="SM00346">
    <property type="entry name" value="HTH_ICLR"/>
    <property type="match status" value="1"/>
</dbReference>
<keyword evidence="7" id="KW-1185">Reference proteome</keyword>
<dbReference type="InterPro" id="IPR029016">
    <property type="entry name" value="GAF-like_dom_sf"/>
</dbReference>
<evidence type="ECO:0000256" key="3">
    <source>
        <dbReference type="ARBA" id="ARBA00023163"/>
    </source>
</evidence>
<dbReference type="GO" id="GO:0045892">
    <property type="term" value="P:negative regulation of DNA-templated transcription"/>
    <property type="evidence" value="ECO:0007669"/>
    <property type="project" value="TreeGrafter"/>
</dbReference>
<accession>A0A844AW54</accession>
<dbReference type="Pfam" id="PF01614">
    <property type="entry name" value="IclR_C"/>
    <property type="match status" value="1"/>
</dbReference>
<dbReference type="InterPro" id="IPR036388">
    <property type="entry name" value="WH-like_DNA-bd_sf"/>
</dbReference>
<evidence type="ECO:0000313" key="6">
    <source>
        <dbReference type="EMBL" id="MQY42221.1"/>
    </source>
</evidence>
<dbReference type="PROSITE" id="PS51078">
    <property type="entry name" value="ICLR_ED"/>
    <property type="match status" value="1"/>
</dbReference>
<dbReference type="AlphaFoldDB" id="A0A844AW54"/>
<dbReference type="Gene3D" id="1.10.10.10">
    <property type="entry name" value="Winged helix-like DNA-binding domain superfamily/Winged helix DNA-binding domain"/>
    <property type="match status" value="1"/>
</dbReference>
<feature type="domain" description="HTH iclR-type" evidence="4">
    <location>
        <begin position="11"/>
        <end position="71"/>
    </location>
</feature>
<dbReference type="InterPro" id="IPR050707">
    <property type="entry name" value="HTH_MetabolicPath_Reg"/>
</dbReference>
<keyword evidence="3" id="KW-0804">Transcription</keyword>
<name>A0A844AW54_9RHOB</name>
<dbReference type="Pfam" id="PF09339">
    <property type="entry name" value="HTH_IclR"/>
    <property type="match status" value="1"/>
</dbReference>